<accession>A0A0F9GZM3</accession>
<comment type="caution">
    <text evidence="1">The sequence shown here is derived from an EMBL/GenBank/DDBJ whole genome shotgun (WGS) entry which is preliminary data.</text>
</comment>
<feature type="non-terminal residue" evidence="1">
    <location>
        <position position="110"/>
    </location>
</feature>
<evidence type="ECO:0000313" key="1">
    <source>
        <dbReference type="EMBL" id="KKL68542.1"/>
    </source>
</evidence>
<sequence>MPLFQIQDSDRPVWVIAPSYGLAVEYYDKAIAIENECEPGEVEPPTGVCHICEDCDILIGPSDCFLDAMPDKEWHRNIDETLKHFIWPLLNVSHSIVGETRVTLQDMVLV</sequence>
<gene>
    <name evidence="1" type="ORF">LCGC14_2123900</name>
</gene>
<protein>
    <submittedName>
        <fullName evidence="1">Uncharacterized protein</fullName>
    </submittedName>
</protein>
<name>A0A0F9GZM3_9ZZZZ</name>
<organism evidence="1">
    <name type="scientific">marine sediment metagenome</name>
    <dbReference type="NCBI Taxonomy" id="412755"/>
    <lineage>
        <taxon>unclassified sequences</taxon>
        <taxon>metagenomes</taxon>
        <taxon>ecological metagenomes</taxon>
    </lineage>
</organism>
<proteinExistence type="predicted"/>
<dbReference type="EMBL" id="LAZR01026496">
    <property type="protein sequence ID" value="KKL68542.1"/>
    <property type="molecule type" value="Genomic_DNA"/>
</dbReference>
<reference evidence="1" key="1">
    <citation type="journal article" date="2015" name="Nature">
        <title>Complex archaea that bridge the gap between prokaryotes and eukaryotes.</title>
        <authorList>
            <person name="Spang A."/>
            <person name="Saw J.H."/>
            <person name="Jorgensen S.L."/>
            <person name="Zaremba-Niedzwiedzka K."/>
            <person name="Martijn J."/>
            <person name="Lind A.E."/>
            <person name="van Eijk R."/>
            <person name="Schleper C."/>
            <person name="Guy L."/>
            <person name="Ettema T.J."/>
        </authorList>
    </citation>
    <scope>NUCLEOTIDE SEQUENCE</scope>
</reference>
<dbReference type="AlphaFoldDB" id="A0A0F9GZM3"/>